<dbReference type="Pfam" id="PF19652">
    <property type="entry name" value="DUF6155"/>
    <property type="match status" value="1"/>
</dbReference>
<protein>
    <submittedName>
        <fullName evidence="1">Uncharacterized protein</fullName>
    </submittedName>
</protein>
<name>W4MF59_9BACT</name>
<proteinExistence type="predicted"/>
<evidence type="ECO:0000313" key="2">
    <source>
        <dbReference type="Proteomes" id="UP000019140"/>
    </source>
</evidence>
<evidence type="ECO:0000313" key="1">
    <source>
        <dbReference type="EMBL" id="ETX08833.1"/>
    </source>
</evidence>
<dbReference type="HOGENOM" id="CLU_122246_1_0_7"/>
<reference evidence="1 2" key="1">
    <citation type="journal article" date="2014" name="Nature">
        <title>An environmental bacterial taxon with a large and distinct metabolic repertoire.</title>
        <authorList>
            <person name="Wilson M.C."/>
            <person name="Mori T."/>
            <person name="Ruckert C."/>
            <person name="Uria A.R."/>
            <person name="Helf M.J."/>
            <person name="Takada K."/>
            <person name="Gernert C."/>
            <person name="Steffens U.A."/>
            <person name="Heycke N."/>
            <person name="Schmitt S."/>
            <person name="Rinke C."/>
            <person name="Helfrich E.J."/>
            <person name="Brachmann A.O."/>
            <person name="Gurgui C."/>
            <person name="Wakimoto T."/>
            <person name="Kracht M."/>
            <person name="Crusemann M."/>
            <person name="Hentschel U."/>
            <person name="Abe I."/>
            <person name="Matsunaga S."/>
            <person name="Kalinowski J."/>
            <person name="Takeyama H."/>
            <person name="Piel J."/>
        </authorList>
    </citation>
    <scope>NUCLEOTIDE SEQUENCE [LARGE SCALE GENOMIC DNA]</scope>
    <source>
        <strain evidence="2">TSY2</strain>
    </source>
</reference>
<dbReference type="InterPro" id="IPR046153">
    <property type="entry name" value="DUF6155"/>
</dbReference>
<accession>W4MF59</accession>
<organism evidence="1 2">
    <name type="scientific">Candidatus Entotheonella gemina</name>
    <dbReference type="NCBI Taxonomy" id="1429439"/>
    <lineage>
        <taxon>Bacteria</taxon>
        <taxon>Pseudomonadati</taxon>
        <taxon>Nitrospinota/Tectimicrobiota group</taxon>
        <taxon>Candidatus Tectimicrobiota</taxon>
        <taxon>Candidatus Entotheonellia</taxon>
        <taxon>Candidatus Entotheonellales</taxon>
        <taxon>Candidatus Entotheonellaceae</taxon>
        <taxon>Candidatus Entotheonella</taxon>
    </lineage>
</organism>
<dbReference type="AlphaFoldDB" id="W4MF59"/>
<comment type="caution">
    <text evidence="1">The sequence shown here is derived from an EMBL/GenBank/DDBJ whole genome shotgun (WGS) entry which is preliminary data.</text>
</comment>
<gene>
    <name evidence="1" type="ORF">ETSY2_03120</name>
</gene>
<keyword evidence="2" id="KW-1185">Reference proteome</keyword>
<sequence length="184" mass="21295">MPKRSQTPKWQDVRRTLSSKGQRELLNLIRDLYAQYPDVKDFINARYVVSTANLKPYQRTIQESLYPDVIHGEDLDLERGQKAIRDYQKATNDPIGTLDLMLHYVECGTSFATTYSYGDEEFFESLDEMFTQAVKMIKQSEQETIDKFLPRLKAIVQEAEDIGWGYGDAVYGTLEDAFPEEIET</sequence>
<dbReference type="EMBL" id="AZHX01000125">
    <property type="protein sequence ID" value="ETX08833.1"/>
    <property type="molecule type" value="Genomic_DNA"/>
</dbReference>
<dbReference type="Proteomes" id="UP000019140">
    <property type="component" value="Unassembled WGS sequence"/>
</dbReference>